<feature type="compositionally biased region" description="Basic residues" evidence="1">
    <location>
        <begin position="509"/>
        <end position="526"/>
    </location>
</feature>
<feature type="region of interest" description="Disordered" evidence="1">
    <location>
        <begin position="693"/>
        <end position="737"/>
    </location>
</feature>
<proteinExistence type="predicted"/>
<feature type="compositionally biased region" description="Basic and acidic residues" evidence="1">
    <location>
        <begin position="413"/>
        <end position="423"/>
    </location>
</feature>
<feature type="compositionally biased region" description="Basic and acidic residues" evidence="1">
    <location>
        <begin position="726"/>
        <end position="737"/>
    </location>
</feature>
<accession>A0AAV1EX10</accession>
<feature type="compositionally biased region" description="Polar residues" evidence="1">
    <location>
        <begin position="282"/>
        <end position="311"/>
    </location>
</feature>
<evidence type="ECO:0000313" key="3">
    <source>
        <dbReference type="Proteomes" id="UP001178508"/>
    </source>
</evidence>
<evidence type="ECO:0000256" key="1">
    <source>
        <dbReference type="SAM" id="MobiDB-lite"/>
    </source>
</evidence>
<feature type="compositionally biased region" description="Acidic residues" evidence="1">
    <location>
        <begin position="715"/>
        <end position="725"/>
    </location>
</feature>
<protein>
    <submittedName>
        <fullName evidence="2">Uncharacterized protein LOC117815890 isoform X1</fullName>
    </submittedName>
</protein>
<feature type="compositionally biased region" description="Acidic residues" evidence="1">
    <location>
        <begin position="75"/>
        <end position="85"/>
    </location>
</feature>
<name>A0AAV1EX10_XYRNO</name>
<dbReference type="EMBL" id="OY660866">
    <property type="protein sequence ID" value="CAJ1053071.1"/>
    <property type="molecule type" value="Genomic_DNA"/>
</dbReference>
<dbReference type="AlphaFoldDB" id="A0AAV1EX10"/>
<organism evidence="2 3">
    <name type="scientific">Xyrichtys novacula</name>
    <name type="common">Pearly razorfish</name>
    <name type="synonym">Hemipteronotus novacula</name>
    <dbReference type="NCBI Taxonomy" id="13765"/>
    <lineage>
        <taxon>Eukaryota</taxon>
        <taxon>Metazoa</taxon>
        <taxon>Chordata</taxon>
        <taxon>Craniata</taxon>
        <taxon>Vertebrata</taxon>
        <taxon>Euteleostomi</taxon>
        <taxon>Actinopterygii</taxon>
        <taxon>Neopterygii</taxon>
        <taxon>Teleostei</taxon>
        <taxon>Neoteleostei</taxon>
        <taxon>Acanthomorphata</taxon>
        <taxon>Eupercaria</taxon>
        <taxon>Labriformes</taxon>
        <taxon>Labridae</taxon>
        <taxon>Xyrichtys</taxon>
    </lineage>
</organism>
<keyword evidence="3" id="KW-1185">Reference proteome</keyword>
<feature type="compositionally biased region" description="Polar residues" evidence="1">
    <location>
        <begin position="16"/>
        <end position="41"/>
    </location>
</feature>
<feature type="region of interest" description="Disordered" evidence="1">
    <location>
        <begin position="369"/>
        <end position="423"/>
    </location>
</feature>
<gene>
    <name evidence="2" type="ORF">XNOV1_A023150</name>
</gene>
<reference evidence="2" key="1">
    <citation type="submission" date="2023-08" db="EMBL/GenBank/DDBJ databases">
        <authorList>
            <person name="Alioto T."/>
            <person name="Alioto T."/>
            <person name="Gomez Garrido J."/>
        </authorList>
    </citation>
    <scope>NUCLEOTIDE SEQUENCE</scope>
</reference>
<evidence type="ECO:0000313" key="2">
    <source>
        <dbReference type="EMBL" id="CAJ1053071.1"/>
    </source>
</evidence>
<feature type="region of interest" description="Disordered" evidence="1">
    <location>
        <begin position="16"/>
        <end position="85"/>
    </location>
</feature>
<feature type="compositionally biased region" description="Basic and acidic residues" evidence="1">
    <location>
        <begin position="256"/>
        <end position="266"/>
    </location>
</feature>
<feature type="region of interest" description="Disordered" evidence="1">
    <location>
        <begin position="252"/>
        <end position="350"/>
    </location>
</feature>
<sequence>MDPLLWDAIQSLRSGRNLQSGLNSSKNETSETNDNQNSSCEFSRYTVDRPQSSAEVSERWEGPSSTSYDFSDKESEAEDPDGEPLVVEELDPELARKCKELREIEERIKQKKVFIALKKVVKTSTLASTTNGELDGCGSPTLKDRVNAILQQRHSFVALLKNHSPQERLKSSSLSKQQDDHPLKLRVKALLRQKMDDPFVFSAYREIPEITPPPPAQRETVQEANNIDLGFQRFLSVLNKGVDINILSKIVNSDGEDPHVSDKVPDIQHPASKGKVDPPFRSVSQGVDTPARSKSQRSNSGASLSCHSHTSSVERKTSPHSRERSLSERFSLPDDMKERKDRGDRCMASSGVCQSGHIVTSSAEKRIKPLSRERSLTERFSLSNDEQKKKADSCFASSSRSKSPPAVKRKKKREEIPKLDKHQEQLQNILKTLGLSLGAEEMSNLADRTQERLYGKRRAKSPEEQETQQSSSSRHYRNSSSSSSSSSSGSTSRSSSPSPHQSSDSVGYKQRRRSRDRSRKRLRNHKSKEDSPKGKRHRDRDKEGEHSKESLTHENPPSHQPFPTYPLQDPGGTPGLMGSNYSWYPGYGDYHHSNSYEAATNSYWMYHRDAHPPPFYQSVHPYRQEPFRYFPEPQNIYLDANPDLSKSEGQVGPTSRTRCLHVVPTQTTSEKKKKAIDEKFRLWLKEKQMEWSAMREATEGKTQTEEEKKEALHGDEDDSTSEQSEEEKQTPTEEEIKINLRKMLAVFNQKPKKTVLQPCNSVTCETE</sequence>
<dbReference type="Proteomes" id="UP001178508">
    <property type="component" value="Chromosome 3"/>
</dbReference>
<feature type="compositionally biased region" description="Basic and acidic residues" evidence="1">
    <location>
        <begin position="696"/>
        <end position="714"/>
    </location>
</feature>
<feature type="region of interest" description="Disordered" evidence="1">
    <location>
        <begin position="435"/>
        <end position="573"/>
    </location>
</feature>
<feature type="compositionally biased region" description="Basic and acidic residues" evidence="1">
    <location>
        <begin position="312"/>
        <end position="345"/>
    </location>
</feature>
<feature type="compositionally biased region" description="Low complexity" evidence="1">
    <location>
        <begin position="467"/>
        <end position="505"/>
    </location>
</feature>
<feature type="compositionally biased region" description="Basic and acidic residues" evidence="1">
    <location>
        <begin position="540"/>
        <end position="552"/>
    </location>
</feature>